<keyword evidence="13" id="KW-1133">Transmembrane helix</keyword>
<keyword evidence="8 11" id="KW-0694">RNA-binding</keyword>
<evidence type="ECO:0000256" key="4">
    <source>
        <dbReference type="ARBA" id="ARBA00022722"/>
    </source>
</evidence>
<accession>A0AAV5UFX1</accession>
<dbReference type="AlphaFoldDB" id="A0AAV5UFX1"/>
<keyword evidence="7 11" id="KW-0378">Hydrolase</keyword>
<organism evidence="15 16">
    <name type="scientific">Pristionchus entomophagus</name>
    <dbReference type="NCBI Taxonomy" id="358040"/>
    <lineage>
        <taxon>Eukaryota</taxon>
        <taxon>Metazoa</taxon>
        <taxon>Ecdysozoa</taxon>
        <taxon>Nematoda</taxon>
        <taxon>Chromadorea</taxon>
        <taxon>Rhabditida</taxon>
        <taxon>Rhabditina</taxon>
        <taxon>Diplogasteromorpha</taxon>
        <taxon>Diplogasteroidea</taxon>
        <taxon>Neodiplogasteridae</taxon>
        <taxon>Pristionchus</taxon>
    </lineage>
</organism>
<comment type="similarity">
    <text evidence="2 11">Belongs to the ENDOU family.</text>
</comment>
<dbReference type="GO" id="GO:0003723">
    <property type="term" value="F:RNA binding"/>
    <property type="evidence" value="ECO:0007669"/>
    <property type="project" value="UniProtKB-UniRule"/>
</dbReference>
<evidence type="ECO:0000259" key="14">
    <source>
        <dbReference type="PROSITE" id="PS51959"/>
    </source>
</evidence>
<feature type="non-terminal residue" evidence="15">
    <location>
        <position position="1"/>
    </location>
</feature>
<dbReference type="Pfam" id="PF09412">
    <property type="entry name" value="XendoU"/>
    <property type="match status" value="1"/>
</dbReference>
<feature type="domain" description="EndoU" evidence="14">
    <location>
        <begin position="47"/>
        <end position="316"/>
    </location>
</feature>
<dbReference type="PANTHER" id="PTHR12439:SF11">
    <property type="entry name" value="URIDYLATE-SPECIFIC ENDORIBONUCLEASE"/>
    <property type="match status" value="1"/>
</dbReference>
<evidence type="ECO:0000256" key="5">
    <source>
        <dbReference type="ARBA" id="ARBA00022723"/>
    </source>
</evidence>
<evidence type="ECO:0000256" key="9">
    <source>
        <dbReference type="ARBA" id="ARBA00023211"/>
    </source>
</evidence>
<keyword evidence="6 11" id="KW-0255">Endonuclease</keyword>
<dbReference type="GO" id="GO:0016829">
    <property type="term" value="F:lyase activity"/>
    <property type="evidence" value="ECO:0007669"/>
    <property type="project" value="UniProtKB-KW"/>
</dbReference>
<evidence type="ECO:0000313" key="15">
    <source>
        <dbReference type="EMBL" id="GMT05263.1"/>
    </source>
</evidence>
<dbReference type="PANTHER" id="PTHR12439">
    <property type="entry name" value="PLACENTAL PROTEIN 11-RELATED"/>
    <property type="match status" value="1"/>
</dbReference>
<dbReference type="CDD" id="cd21159">
    <property type="entry name" value="XendoU"/>
    <property type="match status" value="1"/>
</dbReference>
<evidence type="ECO:0000256" key="6">
    <source>
        <dbReference type="ARBA" id="ARBA00022759"/>
    </source>
</evidence>
<comment type="cofactor">
    <cofactor evidence="1 11">
        <name>Mn(2+)</name>
        <dbReference type="ChEBI" id="CHEBI:29035"/>
    </cofactor>
</comment>
<dbReference type="Proteomes" id="UP001432027">
    <property type="component" value="Unassembled WGS sequence"/>
</dbReference>
<evidence type="ECO:0000256" key="8">
    <source>
        <dbReference type="ARBA" id="ARBA00022884"/>
    </source>
</evidence>
<feature type="region of interest" description="Disordered" evidence="12">
    <location>
        <begin position="69"/>
        <end position="89"/>
    </location>
</feature>
<dbReference type="EMBL" id="BTSX01000006">
    <property type="protein sequence ID" value="GMT05263.1"/>
    <property type="molecule type" value="Genomic_DNA"/>
</dbReference>
<evidence type="ECO:0000256" key="12">
    <source>
        <dbReference type="SAM" id="MobiDB-lite"/>
    </source>
</evidence>
<dbReference type="GO" id="GO:0004521">
    <property type="term" value="F:RNA endonuclease activity"/>
    <property type="evidence" value="ECO:0007669"/>
    <property type="project" value="UniProtKB-UniRule"/>
</dbReference>
<dbReference type="GO" id="GO:0046872">
    <property type="term" value="F:metal ion binding"/>
    <property type="evidence" value="ECO:0007669"/>
    <property type="project" value="UniProtKB-UniRule"/>
</dbReference>
<name>A0AAV5UFX1_9BILA</name>
<comment type="subunit">
    <text evidence="3 11">Monomer.</text>
</comment>
<keyword evidence="13" id="KW-0812">Transmembrane</keyword>
<dbReference type="InterPro" id="IPR018998">
    <property type="entry name" value="EndoU_C"/>
</dbReference>
<evidence type="ECO:0000256" key="13">
    <source>
        <dbReference type="SAM" id="Phobius"/>
    </source>
</evidence>
<evidence type="ECO:0000256" key="7">
    <source>
        <dbReference type="ARBA" id="ARBA00022801"/>
    </source>
</evidence>
<evidence type="ECO:0000256" key="3">
    <source>
        <dbReference type="ARBA" id="ARBA00011245"/>
    </source>
</evidence>
<evidence type="ECO:0000256" key="11">
    <source>
        <dbReference type="RuleBase" id="RU367085"/>
    </source>
</evidence>
<dbReference type="InterPro" id="IPR039787">
    <property type="entry name" value="ENDOU"/>
</dbReference>
<evidence type="ECO:0000313" key="16">
    <source>
        <dbReference type="Proteomes" id="UP001432027"/>
    </source>
</evidence>
<comment type="caution">
    <text evidence="15">The sequence shown here is derived from an EMBL/GenBank/DDBJ whole genome shotgun (WGS) entry which is preliminary data.</text>
</comment>
<evidence type="ECO:0000256" key="2">
    <source>
        <dbReference type="ARBA" id="ARBA00010168"/>
    </source>
</evidence>
<sequence>VRERSTAPNTNESSKKLRWMLKGIVVVLLSIYFVYGQYEKIPAFQISNGELTSIANELRSLDENAAKPGQIRLNYQGHTSTRDSSDNANDRLFQTVDSSLLRKPSYEQFIALMNNFNRNTGETEPLVSQTEDKNEKSTFLTTVLNSKPMQRLYAFLNSKGHPFAADPVTWRYWIAQLWFVNYSRARGRADTSGFEHVFIGEVKNDEISGMHNWLRFYTLERDPRANFDYKGFVVKRFNMMAAVKFTWEREMKRSGSMLIGTSPEFDMSLYTLCFLSRRGRDTCDVEVNGCPLSITSYDLVQNRKVFIGSIFPSAGRITDSCRRNNS</sequence>
<keyword evidence="13" id="KW-0472">Membrane</keyword>
<protein>
    <recommendedName>
        <fullName evidence="14">EndoU domain-containing protein</fullName>
    </recommendedName>
</protein>
<keyword evidence="5 11" id="KW-0479">Metal-binding</keyword>
<dbReference type="PROSITE" id="PS51959">
    <property type="entry name" value="ENDOU"/>
    <property type="match status" value="1"/>
</dbReference>
<keyword evidence="10" id="KW-0456">Lyase</keyword>
<dbReference type="InterPro" id="IPR037227">
    <property type="entry name" value="EndoU-like"/>
</dbReference>
<keyword evidence="16" id="KW-1185">Reference proteome</keyword>
<dbReference type="GO" id="GO:0016787">
    <property type="term" value="F:hydrolase activity"/>
    <property type="evidence" value="ECO:0007669"/>
    <property type="project" value="UniProtKB-KW"/>
</dbReference>
<keyword evidence="4 11" id="KW-0540">Nuclease</keyword>
<dbReference type="SUPFAM" id="SSF142877">
    <property type="entry name" value="EndoU-like"/>
    <property type="match status" value="1"/>
</dbReference>
<feature type="compositionally biased region" description="Basic and acidic residues" evidence="12">
    <location>
        <begin position="80"/>
        <end position="89"/>
    </location>
</feature>
<proteinExistence type="inferred from homology"/>
<gene>
    <name evidence="15" type="ORF">PENTCL1PPCAC_27437</name>
</gene>
<evidence type="ECO:0000256" key="10">
    <source>
        <dbReference type="ARBA" id="ARBA00023239"/>
    </source>
</evidence>
<keyword evidence="9 11" id="KW-0464">Manganese</keyword>
<feature type="transmembrane region" description="Helical" evidence="13">
    <location>
        <begin position="20"/>
        <end position="38"/>
    </location>
</feature>
<reference evidence="15" key="1">
    <citation type="submission" date="2023-10" db="EMBL/GenBank/DDBJ databases">
        <title>Genome assembly of Pristionchus species.</title>
        <authorList>
            <person name="Yoshida K."/>
            <person name="Sommer R.J."/>
        </authorList>
    </citation>
    <scope>NUCLEOTIDE SEQUENCE</scope>
    <source>
        <strain evidence="15">RS0144</strain>
    </source>
</reference>
<evidence type="ECO:0000256" key="1">
    <source>
        <dbReference type="ARBA" id="ARBA00001936"/>
    </source>
</evidence>